<dbReference type="EMBL" id="OCMT01000001">
    <property type="protein sequence ID" value="SOD12445.1"/>
    <property type="molecule type" value="Genomic_DNA"/>
</dbReference>
<evidence type="ECO:0000256" key="1">
    <source>
        <dbReference type="PROSITE-ProRule" id="PRU01360"/>
    </source>
</evidence>
<dbReference type="InterPro" id="IPR023997">
    <property type="entry name" value="TonB-dep_OMP_SusC/RagA_CS"/>
</dbReference>
<dbReference type="Gene3D" id="2.60.40.1120">
    <property type="entry name" value="Carboxypeptidase-like, regulatory domain"/>
    <property type="match status" value="1"/>
</dbReference>
<gene>
    <name evidence="4" type="ORF">SAMN06297358_0673</name>
</gene>
<dbReference type="InterPro" id="IPR032508">
    <property type="entry name" value="FecR_C"/>
</dbReference>
<dbReference type="SUPFAM" id="SSF49464">
    <property type="entry name" value="Carboxypeptidase regulatory domain-like"/>
    <property type="match status" value="1"/>
</dbReference>
<keyword evidence="1" id="KW-0812">Transmembrane</keyword>
<comment type="subcellular location">
    <subcellularLocation>
        <location evidence="1">Cell outer membrane</location>
        <topology evidence="1">Multi-pass membrane protein</topology>
    </subcellularLocation>
</comment>
<dbReference type="Pfam" id="PF16344">
    <property type="entry name" value="FecR_C"/>
    <property type="match status" value="1"/>
</dbReference>
<dbReference type="InterPro" id="IPR008969">
    <property type="entry name" value="CarboxyPept-like_regulatory"/>
</dbReference>
<feature type="domain" description="TonB-dependent receptor plug" evidence="2">
    <location>
        <begin position="226"/>
        <end position="332"/>
    </location>
</feature>
<evidence type="ECO:0000313" key="4">
    <source>
        <dbReference type="EMBL" id="SOD12445.1"/>
    </source>
</evidence>
<dbReference type="Proteomes" id="UP000219281">
    <property type="component" value="Unassembled WGS sequence"/>
</dbReference>
<comment type="similarity">
    <text evidence="1">Belongs to the TonB-dependent receptor family.</text>
</comment>
<name>A0A285ZS29_9SPHI</name>
<dbReference type="NCBIfam" id="TIGR04056">
    <property type="entry name" value="OMP_RagA_SusC"/>
    <property type="match status" value="1"/>
</dbReference>
<evidence type="ECO:0000313" key="5">
    <source>
        <dbReference type="Proteomes" id="UP000219281"/>
    </source>
</evidence>
<reference evidence="5" key="1">
    <citation type="submission" date="2017-09" db="EMBL/GenBank/DDBJ databases">
        <authorList>
            <person name="Varghese N."/>
            <person name="Submissions S."/>
        </authorList>
    </citation>
    <scope>NUCLEOTIDE SEQUENCE [LARGE SCALE GENOMIC DNA]</scope>
    <source>
        <strain evidence="5">CGMCC 1.12803</strain>
    </source>
</reference>
<dbReference type="PROSITE" id="PS52016">
    <property type="entry name" value="TONB_DEPENDENT_REC_3"/>
    <property type="match status" value="1"/>
</dbReference>
<dbReference type="FunFam" id="2.170.130.10:FF:000003">
    <property type="entry name" value="SusC/RagA family TonB-linked outer membrane protein"/>
    <property type="match status" value="1"/>
</dbReference>
<accession>A0A285ZS29</accession>
<dbReference type="Gene3D" id="3.55.50.30">
    <property type="match status" value="1"/>
</dbReference>
<keyword evidence="1" id="KW-0472">Membrane</keyword>
<dbReference type="AlphaFoldDB" id="A0A285ZS29"/>
<dbReference type="NCBIfam" id="TIGR04057">
    <property type="entry name" value="SusC_RagA_signa"/>
    <property type="match status" value="1"/>
</dbReference>
<dbReference type="InterPro" id="IPR039426">
    <property type="entry name" value="TonB-dep_rcpt-like"/>
</dbReference>
<organism evidence="4 5">
    <name type="scientific">Pedobacter xixiisoli</name>
    <dbReference type="NCBI Taxonomy" id="1476464"/>
    <lineage>
        <taxon>Bacteria</taxon>
        <taxon>Pseudomonadati</taxon>
        <taxon>Bacteroidota</taxon>
        <taxon>Sphingobacteriia</taxon>
        <taxon>Sphingobacteriales</taxon>
        <taxon>Sphingobacteriaceae</taxon>
        <taxon>Pedobacter</taxon>
    </lineage>
</organism>
<dbReference type="InterPro" id="IPR023996">
    <property type="entry name" value="TonB-dep_OMP_SusC/RagA"/>
</dbReference>
<dbReference type="SUPFAM" id="SSF56935">
    <property type="entry name" value="Porins"/>
    <property type="match status" value="1"/>
</dbReference>
<keyword evidence="5" id="KW-1185">Reference proteome</keyword>
<dbReference type="InterPro" id="IPR012910">
    <property type="entry name" value="Plug_dom"/>
</dbReference>
<dbReference type="OrthoDB" id="601197at2"/>
<dbReference type="Gene3D" id="2.170.130.10">
    <property type="entry name" value="TonB-dependent receptor, plug domain"/>
    <property type="match status" value="1"/>
</dbReference>
<keyword evidence="1" id="KW-1134">Transmembrane beta strand</keyword>
<dbReference type="Pfam" id="PF13715">
    <property type="entry name" value="CarbopepD_reg_2"/>
    <property type="match status" value="1"/>
</dbReference>
<sequence>MKYKPLLVKIMKISFLQLIIALCLLGTTFAKESSAQPIMDRKVSLNETGVELKTILDKLEQKYQLNFVYSADLIDIGNKINAKYQQKMLSDVLKGLLSGTKLSYEVSGDVIVIRNLSRNVKANLPANQSERIQDMQVTGKITDEKGDPLPGVGVIVKGADRSTVSDVSGNYKIDVNTGRETLIFKYIGYKTQEIAIDTRRNLNVILEPDVSSLDEVAVVAFGTQKKESLVASISTVNVRDVKQAAPRSLTNALAGKVSGLISVQRGGEPGYDDAQFWIRGISTFGAGASPLVLIDGVERPLGNIEPEEIETFSVLKDAAATSVYGVRGANGVILVTTRRGAVQKANISFKLENGTNKPTQLPSYVDGATWLTLYNEAQLATNPSFASPYTPAIIEKYRSGEDPYLYPNVNWMEMMLKDRAANQRANLNITGGSDMAKYFVSAGYYQEDGIWRGDNLNAYNTNAKLKRYNFRANVDLNLTKYTELSLGLGGILITSNYPGTASGTIWNTIQQNTPIGYSPTYPDPADPSKSVYGGISSLINPYGQLTGTGFRTEWRNNIQSDLTLKHDFSKLVKGLNAQAKFAFDGYNYHNINQTRNYLVNNDQVDKYFPTGRDAQGNLILTRLVTGKADLNFSKASGGNRRIYIQANIDYNRTFGKHNVKGLLLYNQQDYQDADATNAISSLPFRLQGLVSRLSYGYNNRYFLELSAGYNGSENFQEGNRFGFFPAAALGWIVSEEPFFKNNIKAIQYLKFRGSYGIKGNDQIGGRRFAYLTTVGGGNGGYTFGIDANTAVGGRGEDQWGANLTWERERETNLGLEMRFLKGFNLQADVFKRHREGIFLQRAALPAILGLQNNPFGNLGEFENKGFEATLEYRAQLGQVDVSFRGNYTFARNKLINTDQPDYMYTYQNRVGKRYNQPFGLVALGLFKDQDEIANSPKQQFGTVRPGDIKYQDYNNDGVVNSFDAIAIGNPSVPESIYGFGTTLAYKGFDVSVFFQGNGGASFNLGGTGWFPFQAGGLNGNVNINAIDRWTPENPRQDVLFPRLSFGDNTNNYQSSTWWQRDGSYIRLKTAELGYTIPKSLTKKLKINTLRLYINGLNLHTWSKFDFWDPELGSANGAAYPIQKTFNFGLNLNL</sequence>
<keyword evidence="1" id="KW-0998">Cell outer membrane</keyword>
<keyword evidence="1" id="KW-0813">Transport</keyword>
<feature type="domain" description="Protein FecR C-terminal" evidence="3">
    <location>
        <begin position="50"/>
        <end position="113"/>
    </location>
</feature>
<proteinExistence type="inferred from homology"/>
<dbReference type="InterPro" id="IPR037066">
    <property type="entry name" value="Plug_dom_sf"/>
</dbReference>
<evidence type="ECO:0000259" key="3">
    <source>
        <dbReference type="Pfam" id="PF16344"/>
    </source>
</evidence>
<dbReference type="GO" id="GO:0009279">
    <property type="term" value="C:cell outer membrane"/>
    <property type="evidence" value="ECO:0007669"/>
    <property type="project" value="UniProtKB-SubCell"/>
</dbReference>
<evidence type="ECO:0000259" key="2">
    <source>
        <dbReference type="Pfam" id="PF07715"/>
    </source>
</evidence>
<dbReference type="Pfam" id="PF07715">
    <property type="entry name" value="Plug"/>
    <property type="match status" value="1"/>
</dbReference>
<protein>
    <submittedName>
        <fullName evidence="4">TonB-linked outer membrane protein, SusC/RagA family</fullName>
    </submittedName>
</protein>